<sequence length="202" mass="23077">MMAPKKQVTCARHVKLGSTPFSKVQNFEDHKKSLNLESIIIGVTEDNELLDVEINNRVGFFGEPDTSRGAKKEAFETWRGLFDDDPEQLTEMNERMGTNFRSPKSGAKFVLESDGELHGFDNSTLTDEVRYKGKDYLFRSGGGGQIGLDQKFKKLFVPKETVQHLKCLWDKYHLKKLPDGEKIPVITQDREKILQEAIKITR</sequence>
<comment type="caution">
    <text evidence="1">The sequence shown here is derived from an EMBL/GenBank/DDBJ whole genome shotgun (WGS) entry which is preliminary data.</text>
</comment>
<evidence type="ECO:0000313" key="1">
    <source>
        <dbReference type="EMBL" id="KKL28389.1"/>
    </source>
</evidence>
<reference evidence="1" key="1">
    <citation type="journal article" date="2015" name="Nature">
        <title>Complex archaea that bridge the gap between prokaryotes and eukaryotes.</title>
        <authorList>
            <person name="Spang A."/>
            <person name="Saw J.H."/>
            <person name="Jorgensen S.L."/>
            <person name="Zaremba-Niedzwiedzka K."/>
            <person name="Martijn J."/>
            <person name="Lind A.E."/>
            <person name="van Eijk R."/>
            <person name="Schleper C."/>
            <person name="Guy L."/>
            <person name="Ettema T.J."/>
        </authorList>
    </citation>
    <scope>NUCLEOTIDE SEQUENCE</scope>
</reference>
<proteinExistence type="predicted"/>
<gene>
    <name evidence="1" type="ORF">LCGC14_2375630</name>
</gene>
<organism evidence="1">
    <name type="scientific">marine sediment metagenome</name>
    <dbReference type="NCBI Taxonomy" id="412755"/>
    <lineage>
        <taxon>unclassified sequences</taxon>
        <taxon>metagenomes</taxon>
        <taxon>ecological metagenomes</taxon>
    </lineage>
</organism>
<name>A0A0F9C2K0_9ZZZZ</name>
<dbReference type="EMBL" id="LAZR01035116">
    <property type="protein sequence ID" value="KKL28389.1"/>
    <property type="molecule type" value="Genomic_DNA"/>
</dbReference>
<accession>A0A0F9C2K0</accession>
<protein>
    <submittedName>
        <fullName evidence="1">Uncharacterized protein</fullName>
    </submittedName>
</protein>
<dbReference type="AlphaFoldDB" id="A0A0F9C2K0"/>